<keyword evidence="3 5" id="KW-1133">Transmembrane helix</keyword>
<feature type="transmembrane region" description="Helical" evidence="5">
    <location>
        <begin position="119"/>
        <end position="137"/>
    </location>
</feature>
<evidence type="ECO:0000256" key="3">
    <source>
        <dbReference type="ARBA" id="ARBA00022989"/>
    </source>
</evidence>
<dbReference type="AlphaFoldDB" id="A0A8I1M7Y5"/>
<evidence type="ECO:0000256" key="5">
    <source>
        <dbReference type="SAM" id="Phobius"/>
    </source>
</evidence>
<comment type="caution">
    <text evidence="6">The sequence shown here is derived from an EMBL/GenBank/DDBJ whole genome shotgun (WGS) entry which is preliminary data.</text>
</comment>
<evidence type="ECO:0000313" key="7">
    <source>
        <dbReference type="Proteomes" id="UP000664405"/>
    </source>
</evidence>
<dbReference type="Pfam" id="PF01124">
    <property type="entry name" value="MAPEG"/>
    <property type="match status" value="1"/>
</dbReference>
<reference evidence="6" key="1">
    <citation type="submission" date="2020-12" db="EMBL/GenBank/DDBJ databases">
        <title>Oil enriched cultivation method for isolating marine PHA-producing bacteria.</title>
        <authorList>
            <person name="Zheng W."/>
            <person name="Yu S."/>
            <person name="Huang Y."/>
        </authorList>
    </citation>
    <scope>NUCLEOTIDE SEQUENCE</scope>
    <source>
        <strain evidence="6">SY-2-3</strain>
    </source>
</reference>
<gene>
    <name evidence="6" type="ORF">JF547_08785</name>
</gene>
<dbReference type="InterPro" id="IPR001129">
    <property type="entry name" value="Membr-assoc_MAPEG"/>
</dbReference>
<name>A0A8I1M7Y5_9PROT</name>
<comment type="subcellular location">
    <subcellularLocation>
        <location evidence="1">Membrane</location>
    </subcellularLocation>
</comment>
<dbReference type="Proteomes" id="UP000664405">
    <property type="component" value="Unassembled WGS sequence"/>
</dbReference>
<dbReference type="PANTHER" id="PTHR35371:SF1">
    <property type="entry name" value="BLR7753 PROTEIN"/>
    <property type="match status" value="1"/>
</dbReference>
<proteinExistence type="predicted"/>
<dbReference type="InterPro" id="IPR023352">
    <property type="entry name" value="MAPEG-like_dom_sf"/>
</dbReference>
<feature type="transmembrane region" description="Helical" evidence="5">
    <location>
        <begin position="65"/>
        <end position="98"/>
    </location>
</feature>
<evidence type="ECO:0000313" key="6">
    <source>
        <dbReference type="EMBL" id="MBN8196557.1"/>
    </source>
</evidence>
<keyword evidence="2 5" id="KW-0812">Transmembrane</keyword>
<dbReference type="GO" id="GO:0016020">
    <property type="term" value="C:membrane"/>
    <property type="evidence" value="ECO:0007669"/>
    <property type="project" value="UniProtKB-SubCell"/>
</dbReference>
<dbReference type="PANTHER" id="PTHR35371">
    <property type="entry name" value="INNER MEMBRANE PROTEIN"/>
    <property type="match status" value="1"/>
</dbReference>
<evidence type="ECO:0000256" key="4">
    <source>
        <dbReference type="ARBA" id="ARBA00023136"/>
    </source>
</evidence>
<protein>
    <submittedName>
        <fullName evidence="6">MAPEG family protein</fullName>
    </submittedName>
</protein>
<sequence length="139" mass="14959">MTYELFILLLNALLCLAFPWAYNYAYAKQPGVGGTQLMGNRDGLPERAGMAARGLRAHQNHLENLVPFAIITLVAQATGVSNTITIACATVFLLARLAHGGLYLSGIEHLGPVKGVRSIAYFVSLLAMLVYAAQLFVHA</sequence>
<evidence type="ECO:0000256" key="2">
    <source>
        <dbReference type="ARBA" id="ARBA00022692"/>
    </source>
</evidence>
<dbReference type="RefSeq" id="WP_206927234.1">
    <property type="nucleotide sequence ID" value="NZ_JAEKJW010000002.1"/>
</dbReference>
<dbReference type="SUPFAM" id="SSF161084">
    <property type="entry name" value="MAPEG domain-like"/>
    <property type="match status" value="1"/>
</dbReference>
<dbReference type="Gene3D" id="1.20.120.550">
    <property type="entry name" value="Membrane associated eicosanoid/glutathione metabolism-like domain"/>
    <property type="match status" value="1"/>
</dbReference>
<dbReference type="EMBL" id="JAEKJW010000002">
    <property type="protein sequence ID" value="MBN8196557.1"/>
    <property type="molecule type" value="Genomic_DNA"/>
</dbReference>
<accession>A0A8I1M7Y5</accession>
<evidence type="ECO:0000256" key="1">
    <source>
        <dbReference type="ARBA" id="ARBA00004370"/>
    </source>
</evidence>
<organism evidence="6 7">
    <name type="scientific">Thalassospira povalilytica</name>
    <dbReference type="NCBI Taxonomy" id="732237"/>
    <lineage>
        <taxon>Bacteria</taxon>
        <taxon>Pseudomonadati</taxon>
        <taxon>Pseudomonadota</taxon>
        <taxon>Alphaproteobacteria</taxon>
        <taxon>Rhodospirillales</taxon>
        <taxon>Thalassospiraceae</taxon>
        <taxon>Thalassospira</taxon>
    </lineage>
</organism>
<keyword evidence="4 5" id="KW-0472">Membrane</keyword>